<accession>A0ABR0NKH7</accession>
<organism evidence="2 3">
    <name type="scientific">Gossypium arboreum</name>
    <name type="common">Tree cotton</name>
    <name type="synonym">Gossypium nanking</name>
    <dbReference type="NCBI Taxonomy" id="29729"/>
    <lineage>
        <taxon>Eukaryota</taxon>
        <taxon>Viridiplantae</taxon>
        <taxon>Streptophyta</taxon>
        <taxon>Embryophyta</taxon>
        <taxon>Tracheophyta</taxon>
        <taxon>Spermatophyta</taxon>
        <taxon>Magnoliopsida</taxon>
        <taxon>eudicotyledons</taxon>
        <taxon>Gunneridae</taxon>
        <taxon>Pentapetalae</taxon>
        <taxon>rosids</taxon>
        <taxon>malvids</taxon>
        <taxon>Malvales</taxon>
        <taxon>Malvaceae</taxon>
        <taxon>Malvoideae</taxon>
        <taxon>Gossypium</taxon>
    </lineage>
</organism>
<keyword evidence="1" id="KW-1133">Transmembrane helix</keyword>
<keyword evidence="1" id="KW-0472">Membrane</keyword>
<sequence length="160" mass="17737">MKSNCRKAFGGLVRIEGKAGCGGVLQDKKGVARVLFPGSVTAYDVDVAKANVVKVALDVFVTMNWKIYDSLFIEIGSLVLLSWCVNKAMRPWYLQAMFADINRDLLKDGKVVFSVADRKCNEMALLHWLLLSLTGRICLKVGGEILVLLSFVALMLVYDF</sequence>
<keyword evidence="1" id="KW-0812">Transmembrane</keyword>
<gene>
    <name evidence="2" type="ORF">PVK06_036786</name>
</gene>
<dbReference type="EMBL" id="JARKNE010000010">
    <property type="protein sequence ID" value="KAK5795518.1"/>
    <property type="molecule type" value="Genomic_DNA"/>
</dbReference>
<keyword evidence="3" id="KW-1185">Reference proteome</keyword>
<comment type="caution">
    <text evidence="2">The sequence shown here is derived from an EMBL/GenBank/DDBJ whole genome shotgun (WGS) entry which is preliminary data.</text>
</comment>
<feature type="transmembrane region" description="Helical" evidence="1">
    <location>
        <begin position="137"/>
        <end position="158"/>
    </location>
</feature>
<reference evidence="2 3" key="1">
    <citation type="submission" date="2023-03" db="EMBL/GenBank/DDBJ databases">
        <title>WGS of Gossypium arboreum.</title>
        <authorList>
            <person name="Yu D."/>
        </authorList>
    </citation>
    <scope>NUCLEOTIDE SEQUENCE [LARGE SCALE GENOMIC DNA]</scope>
    <source>
        <tissue evidence="2">Leaf</tissue>
    </source>
</reference>
<evidence type="ECO:0000313" key="3">
    <source>
        <dbReference type="Proteomes" id="UP001358586"/>
    </source>
</evidence>
<name>A0ABR0NKH7_GOSAR</name>
<evidence type="ECO:0000256" key="1">
    <source>
        <dbReference type="SAM" id="Phobius"/>
    </source>
</evidence>
<evidence type="ECO:0000313" key="2">
    <source>
        <dbReference type="EMBL" id="KAK5795518.1"/>
    </source>
</evidence>
<protein>
    <submittedName>
        <fullName evidence="2">Uncharacterized protein</fullName>
    </submittedName>
</protein>
<proteinExistence type="predicted"/>
<dbReference type="Proteomes" id="UP001358586">
    <property type="component" value="Chromosome 10"/>
</dbReference>